<comment type="similarity">
    <text evidence="2">Belongs to the ABC transporter superfamily.</text>
</comment>
<evidence type="ECO:0000256" key="3">
    <source>
        <dbReference type="ARBA" id="ARBA00022448"/>
    </source>
</evidence>
<dbReference type="PANTHER" id="PTHR42711:SF5">
    <property type="entry name" value="ABC TRANSPORTER ATP-BINDING PROTEIN NATA"/>
    <property type="match status" value="1"/>
</dbReference>
<dbReference type="GO" id="GO:0016787">
    <property type="term" value="F:hydrolase activity"/>
    <property type="evidence" value="ECO:0007669"/>
    <property type="project" value="UniProtKB-KW"/>
</dbReference>
<dbReference type="GO" id="GO:0005524">
    <property type="term" value="F:ATP binding"/>
    <property type="evidence" value="ECO:0007669"/>
    <property type="project" value="UniProtKB-KW"/>
</dbReference>
<dbReference type="InterPro" id="IPR027417">
    <property type="entry name" value="P-loop_NTPase"/>
</dbReference>
<keyword evidence="6" id="KW-0046">Antibiotic resistance</keyword>
<dbReference type="OrthoDB" id="9804819at2"/>
<proteinExistence type="inferred from homology"/>
<dbReference type="Gene3D" id="3.40.50.300">
    <property type="entry name" value="P-loop containing nucleotide triphosphate hydrolases"/>
    <property type="match status" value="1"/>
</dbReference>
<dbReference type="RefSeq" id="WP_123933032.1">
    <property type="nucleotide sequence ID" value="NZ_CP033897.1"/>
</dbReference>
<evidence type="ECO:0000313" key="8">
    <source>
        <dbReference type="Proteomes" id="UP000271587"/>
    </source>
</evidence>
<dbReference type="GO" id="GO:0005886">
    <property type="term" value="C:plasma membrane"/>
    <property type="evidence" value="ECO:0007669"/>
    <property type="project" value="UniProtKB-SubCell"/>
</dbReference>
<keyword evidence="5 7" id="KW-0067">ATP-binding</keyword>
<dbReference type="Proteomes" id="UP000271587">
    <property type="component" value="Chromosome"/>
</dbReference>
<keyword evidence="8" id="KW-1185">Reference proteome</keyword>
<evidence type="ECO:0000313" key="7">
    <source>
        <dbReference type="EMBL" id="AZA10596.1"/>
    </source>
</evidence>
<evidence type="ECO:0000256" key="2">
    <source>
        <dbReference type="ARBA" id="ARBA00005417"/>
    </source>
</evidence>
<accession>A0A3G6IY64</accession>
<comment type="subcellular location">
    <subcellularLocation>
        <location evidence="1">Cell membrane</location>
        <topology evidence="1">Peripheral membrane protein</topology>
    </subcellularLocation>
</comment>
<sequence>MHRPKLLILDEPTSGLDPIVQQQVLELFAQAARDGATVFLPSHILGEIEHIAEEAAVLREGSIGQTVSVAELRKAAGRQVRITFDSGDAEQLCSELQSFATDVQVREHNDQLLLSAVLQDQVAALIDYCARHHAIDLLCEEPSLEQSVLTMYQRS</sequence>
<dbReference type="KEGG" id="cgk:CGERO_01310"/>
<evidence type="ECO:0000256" key="6">
    <source>
        <dbReference type="ARBA" id="ARBA00023251"/>
    </source>
</evidence>
<keyword evidence="7" id="KW-0378">Hydrolase</keyword>
<evidence type="ECO:0000256" key="4">
    <source>
        <dbReference type="ARBA" id="ARBA00022741"/>
    </source>
</evidence>
<dbReference type="EC" id="3.6.3.-" evidence="7"/>
<dbReference type="AlphaFoldDB" id="A0A3G6IY64"/>
<protein>
    <submittedName>
        <fullName evidence="7">Daunorubicin/doxorubicin resistance ATP-binding protein DrrA</fullName>
        <ecNumber evidence="7">3.6.3.-</ecNumber>
    </submittedName>
</protein>
<gene>
    <name evidence="7" type="primary">drrA1</name>
    <name evidence="7" type="ORF">CGERO_01310</name>
</gene>
<dbReference type="GO" id="GO:0046677">
    <property type="term" value="P:response to antibiotic"/>
    <property type="evidence" value="ECO:0007669"/>
    <property type="project" value="UniProtKB-KW"/>
</dbReference>
<evidence type="ECO:0000256" key="5">
    <source>
        <dbReference type="ARBA" id="ARBA00022840"/>
    </source>
</evidence>
<reference evidence="7 8" key="1">
    <citation type="submission" date="2018-11" db="EMBL/GenBank/DDBJ databases">
        <authorList>
            <person name="Kleinhagauer T."/>
            <person name="Glaeser S.P."/>
            <person name="Spergser J."/>
            <person name="Ruckert C."/>
            <person name="Kaempfer P."/>
            <person name="Busse H.-J."/>
        </authorList>
    </citation>
    <scope>NUCLEOTIDE SEQUENCE [LARGE SCALE GENOMIC DNA]</scope>
    <source>
        <strain evidence="7 8">W8</strain>
    </source>
</reference>
<name>A0A3G6IY64_9CORY</name>
<dbReference type="PANTHER" id="PTHR42711">
    <property type="entry name" value="ABC TRANSPORTER ATP-BINDING PROTEIN"/>
    <property type="match status" value="1"/>
</dbReference>
<dbReference type="EMBL" id="CP033897">
    <property type="protein sequence ID" value="AZA10596.1"/>
    <property type="molecule type" value="Genomic_DNA"/>
</dbReference>
<evidence type="ECO:0000256" key="1">
    <source>
        <dbReference type="ARBA" id="ARBA00004202"/>
    </source>
</evidence>
<organism evidence="7 8">
    <name type="scientific">Corynebacterium gerontici</name>
    <dbReference type="NCBI Taxonomy" id="2079234"/>
    <lineage>
        <taxon>Bacteria</taxon>
        <taxon>Bacillati</taxon>
        <taxon>Actinomycetota</taxon>
        <taxon>Actinomycetes</taxon>
        <taxon>Mycobacteriales</taxon>
        <taxon>Corynebacteriaceae</taxon>
        <taxon>Corynebacterium</taxon>
    </lineage>
</organism>
<keyword evidence="4" id="KW-0547">Nucleotide-binding</keyword>
<keyword evidence="3" id="KW-0813">Transport</keyword>
<dbReference type="SUPFAM" id="SSF52540">
    <property type="entry name" value="P-loop containing nucleoside triphosphate hydrolases"/>
    <property type="match status" value="1"/>
</dbReference>
<dbReference type="InterPro" id="IPR050763">
    <property type="entry name" value="ABC_transporter_ATP-binding"/>
</dbReference>